<dbReference type="InterPro" id="IPR036047">
    <property type="entry name" value="F-box-like_dom_sf"/>
</dbReference>
<evidence type="ECO:0000313" key="2">
    <source>
        <dbReference type="Proteomes" id="UP000076727"/>
    </source>
</evidence>
<reference evidence="1 2" key="1">
    <citation type="journal article" date="2016" name="Mol. Biol. Evol.">
        <title>Comparative Genomics of Early-Diverging Mushroom-Forming Fungi Provides Insights into the Origins of Lignocellulose Decay Capabilities.</title>
        <authorList>
            <person name="Nagy L.G."/>
            <person name="Riley R."/>
            <person name="Tritt A."/>
            <person name="Adam C."/>
            <person name="Daum C."/>
            <person name="Floudas D."/>
            <person name="Sun H."/>
            <person name="Yadav J.S."/>
            <person name="Pangilinan J."/>
            <person name="Larsson K.H."/>
            <person name="Matsuura K."/>
            <person name="Barry K."/>
            <person name="Labutti K."/>
            <person name="Kuo R."/>
            <person name="Ohm R.A."/>
            <person name="Bhattacharya S.S."/>
            <person name="Shirouzu T."/>
            <person name="Yoshinaga Y."/>
            <person name="Martin F.M."/>
            <person name="Grigoriev I.V."/>
            <person name="Hibbett D.S."/>
        </authorList>
    </citation>
    <scope>NUCLEOTIDE SEQUENCE [LARGE SCALE GENOMIC DNA]</scope>
    <source>
        <strain evidence="1 2">L-15889</strain>
    </source>
</reference>
<dbReference type="SUPFAM" id="SSF81383">
    <property type="entry name" value="F-box domain"/>
    <property type="match status" value="1"/>
</dbReference>
<dbReference type="Gene3D" id="1.20.1280.50">
    <property type="match status" value="1"/>
</dbReference>
<evidence type="ECO:0000313" key="1">
    <source>
        <dbReference type="EMBL" id="KZT66726.1"/>
    </source>
</evidence>
<feature type="non-terminal residue" evidence="1">
    <location>
        <position position="82"/>
    </location>
</feature>
<gene>
    <name evidence="1" type="ORF">DAEQUDRAFT_674517</name>
</gene>
<dbReference type="OrthoDB" id="2921803at2759"/>
<dbReference type="AlphaFoldDB" id="A0A165NAE0"/>
<dbReference type="Proteomes" id="UP000076727">
    <property type="component" value="Unassembled WGS sequence"/>
</dbReference>
<proteinExistence type="predicted"/>
<dbReference type="EMBL" id="KV429085">
    <property type="protein sequence ID" value="KZT66726.1"/>
    <property type="molecule type" value="Genomic_DNA"/>
</dbReference>
<accession>A0A165NAE0</accession>
<keyword evidence="2" id="KW-1185">Reference proteome</keyword>
<protein>
    <submittedName>
        <fullName evidence="1">Uncharacterized protein</fullName>
    </submittedName>
</protein>
<organism evidence="1 2">
    <name type="scientific">Daedalea quercina L-15889</name>
    <dbReference type="NCBI Taxonomy" id="1314783"/>
    <lineage>
        <taxon>Eukaryota</taxon>
        <taxon>Fungi</taxon>
        <taxon>Dikarya</taxon>
        <taxon>Basidiomycota</taxon>
        <taxon>Agaricomycotina</taxon>
        <taxon>Agaricomycetes</taxon>
        <taxon>Polyporales</taxon>
        <taxon>Fomitopsis</taxon>
    </lineage>
</organism>
<name>A0A165NAE0_9APHY</name>
<sequence>MALDDPPQFPAELIEMIIKNGSDDPRTLASCSLVCRSWSPIARAQRFQRLSITPRSDTPPRCALLLCDPTSTVLPYVRQLDL</sequence>